<comment type="caution">
    <text evidence="2">The sequence shown here is derived from an EMBL/GenBank/DDBJ whole genome shotgun (WGS) entry which is preliminary data.</text>
</comment>
<name>A0AB34KCF9_PRYPA</name>
<feature type="transmembrane region" description="Helical" evidence="1">
    <location>
        <begin position="136"/>
        <end position="156"/>
    </location>
</feature>
<feature type="transmembrane region" description="Helical" evidence="1">
    <location>
        <begin position="176"/>
        <end position="195"/>
    </location>
</feature>
<dbReference type="EMBL" id="JBGBPQ010000001">
    <property type="protein sequence ID" value="KAL1530933.1"/>
    <property type="molecule type" value="Genomic_DNA"/>
</dbReference>
<dbReference type="PANTHER" id="PTHR12242">
    <property type="entry name" value="OS02G0130600 PROTEIN-RELATED"/>
    <property type="match status" value="1"/>
</dbReference>
<keyword evidence="3" id="KW-1185">Reference proteome</keyword>
<dbReference type="GO" id="GO:0016020">
    <property type="term" value="C:membrane"/>
    <property type="evidence" value="ECO:0007669"/>
    <property type="project" value="TreeGrafter"/>
</dbReference>
<evidence type="ECO:0000313" key="2">
    <source>
        <dbReference type="EMBL" id="KAL1530933.1"/>
    </source>
</evidence>
<dbReference type="AlphaFoldDB" id="A0AB34KCF9"/>
<keyword evidence="1" id="KW-0812">Transmembrane</keyword>
<evidence type="ECO:0000313" key="3">
    <source>
        <dbReference type="Proteomes" id="UP001515480"/>
    </source>
</evidence>
<feature type="transmembrane region" description="Helical" evidence="1">
    <location>
        <begin position="92"/>
        <end position="115"/>
    </location>
</feature>
<accession>A0AB34KCF9</accession>
<proteinExistence type="predicted"/>
<sequence>MDWSQPTSWTAPLTLSGFLLALLAGLAHFSAHSSRRGWPPPQHALLAGRTSHPAVRPAHLLAYRATVLALTASLLLHSSLAAGPSCLRFFTVWNFIALVACFALGTALSCAHVCAPAHCAHAPSAAHALAAAAHHLLLEIELPMSAMIAAVVWLVLYPYDQDNHLTLLEYTNLTSLSMHGLNVCVLLLEFALDALDVRPEHVGLFTAWGMLYALFNGTQALWTHDTVYFFMDLTRLKTPLVALALACLMWCLFGGACLLSRLKWEACRRAPPGLEAALLPAEPAEILQLSRQLWGEGVAEASGR</sequence>
<protein>
    <submittedName>
        <fullName evidence="2">Uncharacterized protein</fullName>
    </submittedName>
</protein>
<feature type="transmembrane region" description="Helical" evidence="1">
    <location>
        <begin position="12"/>
        <end position="31"/>
    </location>
</feature>
<keyword evidence="1" id="KW-1133">Transmembrane helix</keyword>
<feature type="transmembrane region" description="Helical" evidence="1">
    <location>
        <begin position="242"/>
        <end position="259"/>
    </location>
</feature>
<keyword evidence="1" id="KW-0472">Membrane</keyword>
<reference evidence="2 3" key="1">
    <citation type="journal article" date="2024" name="Science">
        <title>Giant polyketide synthase enzymes in the biosynthesis of giant marine polyether toxins.</title>
        <authorList>
            <person name="Fallon T.R."/>
            <person name="Shende V.V."/>
            <person name="Wierzbicki I.H."/>
            <person name="Pendleton A.L."/>
            <person name="Watervoot N.F."/>
            <person name="Auber R.P."/>
            <person name="Gonzalez D.J."/>
            <person name="Wisecaver J.H."/>
            <person name="Moore B.S."/>
        </authorList>
    </citation>
    <scope>NUCLEOTIDE SEQUENCE [LARGE SCALE GENOMIC DNA]</scope>
    <source>
        <strain evidence="2 3">12B1</strain>
    </source>
</reference>
<gene>
    <name evidence="2" type="ORF">AB1Y20_001824</name>
</gene>
<organism evidence="2 3">
    <name type="scientific">Prymnesium parvum</name>
    <name type="common">Toxic golden alga</name>
    <dbReference type="NCBI Taxonomy" id="97485"/>
    <lineage>
        <taxon>Eukaryota</taxon>
        <taxon>Haptista</taxon>
        <taxon>Haptophyta</taxon>
        <taxon>Prymnesiophyceae</taxon>
        <taxon>Prymnesiales</taxon>
        <taxon>Prymnesiaceae</taxon>
        <taxon>Prymnesium</taxon>
    </lineage>
</organism>
<evidence type="ECO:0000256" key="1">
    <source>
        <dbReference type="SAM" id="Phobius"/>
    </source>
</evidence>
<dbReference type="Proteomes" id="UP001515480">
    <property type="component" value="Unassembled WGS sequence"/>
</dbReference>
<feature type="transmembrane region" description="Helical" evidence="1">
    <location>
        <begin position="61"/>
        <end position="80"/>
    </location>
</feature>
<feature type="transmembrane region" description="Helical" evidence="1">
    <location>
        <begin position="202"/>
        <end position="222"/>
    </location>
</feature>